<gene>
    <name evidence="2" type="ORF">ACFQ1S_46765</name>
</gene>
<organism evidence="2 3">
    <name type="scientific">Kibdelosporangium lantanae</name>
    <dbReference type="NCBI Taxonomy" id="1497396"/>
    <lineage>
        <taxon>Bacteria</taxon>
        <taxon>Bacillati</taxon>
        <taxon>Actinomycetota</taxon>
        <taxon>Actinomycetes</taxon>
        <taxon>Pseudonocardiales</taxon>
        <taxon>Pseudonocardiaceae</taxon>
        <taxon>Kibdelosporangium</taxon>
    </lineage>
</organism>
<feature type="transmembrane region" description="Helical" evidence="1">
    <location>
        <begin position="96"/>
        <end position="118"/>
    </location>
</feature>
<keyword evidence="1" id="KW-0472">Membrane</keyword>
<feature type="transmembrane region" description="Helical" evidence="1">
    <location>
        <begin position="21"/>
        <end position="42"/>
    </location>
</feature>
<feature type="non-terminal residue" evidence="2">
    <location>
        <position position="1"/>
    </location>
</feature>
<name>A0ABW3MSH6_9PSEU</name>
<protein>
    <recommendedName>
        <fullName evidence="4">Integral membrane protein</fullName>
    </recommendedName>
</protein>
<dbReference type="EMBL" id="JBHTIS010004541">
    <property type="protein sequence ID" value="MFD1052574.1"/>
    <property type="molecule type" value="Genomic_DNA"/>
</dbReference>
<evidence type="ECO:0008006" key="4">
    <source>
        <dbReference type="Google" id="ProtNLM"/>
    </source>
</evidence>
<proteinExistence type="predicted"/>
<feature type="non-terminal residue" evidence="2">
    <location>
        <position position="170"/>
    </location>
</feature>
<feature type="transmembrane region" description="Helical" evidence="1">
    <location>
        <begin position="62"/>
        <end position="84"/>
    </location>
</feature>
<keyword evidence="3" id="KW-1185">Reference proteome</keyword>
<evidence type="ECO:0000256" key="1">
    <source>
        <dbReference type="SAM" id="Phobius"/>
    </source>
</evidence>
<comment type="caution">
    <text evidence="2">The sequence shown here is derived from an EMBL/GenBank/DDBJ whole genome shotgun (WGS) entry which is preliminary data.</text>
</comment>
<keyword evidence="1" id="KW-1133">Transmembrane helix</keyword>
<evidence type="ECO:0000313" key="3">
    <source>
        <dbReference type="Proteomes" id="UP001597045"/>
    </source>
</evidence>
<sequence length="170" mass="19194">LLLTVALRVSAFPGERRWSRVMALYCAATAVTMVTLFWIVTADHIPTRDRFLPVMGTFTAHTAYWIVYLTYMLVVTSWTTFLFWRQILRVAAKVLRFALFALAVGTTSFLVFLGSRVVALFTTSPQVMTFGVYVSSVYSISVTVGCSLAIIMPLSQSVVQWWRANRLYAL</sequence>
<accession>A0ABW3MSH6</accession>
<dbReference type="Proteomes" id="UP001597045">
    <property type="component" value="Unassembled WGS sequence"/>
</dbReference>
<keyword evidence="1" id="KW-0812">Transmembrane</keyword>
<reference evidence="3" key="1">
    <citation type="journal article" date="2019" name="Int. J. Syst. Evol. Microbiol.">
        <title>The Global Catalogue of Microorganisms (GCM) 10K type strain sequencing project: providing services to taxonomists for standard genome sequencing and annotation.</title>
        <authorList>
            <consortium name="The Broad Institute Genomics Platform"/>
            <consortium name="The Broad Institute Genome Sequencing Center for Infectious Disease"/>
            <person name="Wu L."/>
            <person name="Ma J."/>
        </authorList>
    </citation>
    <scope>NUCLEOTIDE SEQUENCE [LARGE SCALE GENOMIC DNA]</scope>
    <source>
        <strain evidence="3">JCM 31486</strain>
    </source>
</reference>
<evidence type="ECO:0000313" key="2">
    <source>
        <dbReference type="EMBL" id="MFD1052574.1"/>
    </source>
</evidence>
<feature type="transmembrane region" description="Helical" evidence="1">
    <location>
        <begin position="130"/>
        <end position="154"/>
    </location>
</feature>